<protein>
    <submittedName>
        <fullName evidence="1">Uncharacterized protein</fullName>
    </submittedName>
</protein>
<accession>A0A917UGW4</accession>
<evidence type="ECO:0000313" key="2">
    <source>
        <dbReference type="Proteomes" id="UP000642070"/>
    </source>
</evidence>
<gene>
    <name evidence="1" type="ORF">GCM10007977_109580</name>
</gene>
<evidence type="ECO:0000313" key="1">
    <source>
        <dbReference type="EMBL" id="GGM89633.1"/>
    </source>
</evidence>
<dbReference type="EMBL" id="BMPI01000131">
    <property type="protein sequence ID" value="GGM89633.1"/>
    <property type="molecule type" value="Genomic_DNA"/>
</dbReference>
<dbReference type="RefSeq" id="WP_190258082.1">
    <property type="nucleotide sequence ID" value="NZ_BMPI01000131.1"/>
</dbReference>
<dbReference type="AlphaFoldDB" id="A0A917UGW4"/>
<reference evidence="1" key="2">
    <citation type="submission" date="2020-09" db="EMBL/GenBank/DDBJ databases">
        <authorList>
            <person name="Sun Q."/>
            <person name="Ohkuma M."/>
        </authorList>
    </citation>
    <scope>NUCLEOTIDE SEQUENCE</scope>
    <source>
        <strain evidence="1">JCM 19831</strain>
    </source>
</reference>
<organism evidence="1 2">
    <name type="scientific">Dactylosporangium sucinum</name>
    <dbReference type="NCBI Taxonomy" id="1424081"/>
    <lineage>
        <taxon>Bacteria</taxon>
        <taxon>Bacillati</taxon>
        <taxon>Actinomycetota</taxon>
        <taxon>Actinomycetes</taxon>
        <taxon>Micromonosporales</taxon>
        <taxon>Micromonosporaceae</taxon>
        <taxon>Dactylosporangium</taxon>
    </lineage>
</organism>
<comment type="caution">
    <text evidence="1">The sequence shown here is derived from an EMBL/GenBank/DDBJ whole genome shotgun (WGS) entry which is preliminary data.</text>
</comment>
<keyword evidence="2" id="KW-1185">Reference proteome</keyword>
<dbReference type="Proteomes" id="UP000642070">
    <property type="component" value="Unassembled WGS sequence"/>
</dbReference>
<sequence>MNSADTTTQATEAGGFAGDPAAALAVAGTGGCCGNPPTALALPDSASDGAPCCGTPAEATAERSCCATAARTDAVAAGQGCCG</sequence>
<proteinExistence type="predicted"/>
<name>A0A917UGW4_9ACTN</name>
<reference evidence="1" key="1">
    <citation type="journal article" date="2014" name="Int. J. Syst. Evol. Microbiol.">
        <title>Complete genome sequence of Corynebacterium casei LMG S-19264T (=DSM 44701T), isolated from a smear-ripened cheese.</title>
        <authorList>
            <consortium name="US DOE Joint Genome Institute (JGI-PGF)"/>
            <person name="Walter F."/>
            <person name="Albersmeier A."/>
            <person name="Kalinowski J."/>
            <person name="Ruckert C."/>
        </authorList>
    </citation>
    <scope>NUCLEOTIDE SEQUENCE</scope>
    <source>
        <strain evidence="1">JCM 19831</strain>
    </source>
</reference>